<name>A0A4U6VWD9_SETVI</name>
<dbReference type="Gramene" id="TKW34291">
    <property type="protein sequence ID" value="TKW34291"/>
    <property type="gene ID" value="SEVIR_2G296833v2"/>
</dbReference>
<keyword evidence="1" id="KW-0732">Signal</keyword>
<gene>
    <name evidence="2" type="ORF">SEVIR_2G296833v2</name>
</gene>
<keyword evidence="3" id="KW-1185">Reference proteome</keyword>
<evidence type="ECO:0000313" key="2">
    <source>
        <dbReference type="EMBL" id="TKW34291.1"/>
    </source>
</evidence>
<protein>
    <submittedName>
        <fullName evidence="2">Uncharacterized protein</fullName>
    </submittedName>
</protein>
<dbReference type="Proteomes" id="UP000298652">
    <property type="component" value="Chromosome 2"/>
</dbReference>
<reference evidence="2" key="1">
    <citation type="submission" date="2019-03" db="EMBL/GenBank/DDBJ databases">
        <title>WGS assembly of Setaria viridis.</title>
        <authorList>
            <person name="Huang P."/>
            <person name="Jenkins J."/>
            <person name="Grimwood J."/>
            <person name="Barry K."/>
            <person name="Healey A."/>
            <person name="Mamidi S."/>
            <person name="Sreedasyam A."/>
            <person name="Shu S."/>
            <person name="Feldman M."/>
            <person name="Wu J."/>
            <person name="Yu Y."/>
            <person name="Chen C."/>
            <person name="Johnson J."/>
            <person name="Rokhsar D."/>
            <person name="Baxter I."/>
            <person name="Schmutz J."/>
            <person name="Brutnell T."/>
            <person name="Kellogg E."/>
        </authorList>
    </citation>
    <scope>NUCLEOTIDE SEQUENCE [LARGE SCALE GENOMIC DNA]</scope>
</reference>
<sequence length="41" mass="5115">MHKHFLFLLLIACMFHLNINCQMAKLKSQKWYTYTVMYRFT</sequence>
<feature type="chain" id="PRO_5020694476" evidence="1">
    <location>
        <begin position="22"/>
        <end position="41"/>
    </location>
</feature>
<dbReference type="AlphaFoldDB" id="A0A4U6VWD9"/>
<evidence type="ECO:0000313" key="3">
    <source>
        <dbReference type="Proteomes" id="UP000298652"/>
    </source>
</evidence>
<evidence type="ECO:0000256" key="1">
    <source>
        <dbReference type="SAM" id="SignalP"/>
    </source>
</evidence>
<feature type="signal peptide" evidence="1">
    <location>
        <begin position="1"/>
        <end position="21"/>
    </location>
</feature>
<accession>A0A4U6VWD9</accession>
<proteinExistence type="predicted"/>
<organism evidence="2 3">
    <name type="scientific">Setaria viridis</name>
    <name type="common">Green bristlegrass</name>
    <name type="synonym">Setaria italica subsp. viridis</name>
    <dbReference type="NCBI Taxonomy" id="4556"/>
    <lineage>
        <taxon>Eukaryota</taxon>
        <taxon>Viridiplantae</taxon>
        <taxon>Streptophyta</taxon>
        <taxon>Embryophyta</taxon>
        <taxon>Tracheophyta</taxon>
        <taxon>Spermatophyta</taxon>
        <taxon>Magnoliopsida</taxon>
        <taxon>Liliopsida</taxon>
        <taxon>Poales</taxon>
        <taxon>Poaceae</taxon>
        <taxon>PACMAD clade</taxon>
        <taxon>Panicoideae</taxon>
        <taxon>Panicodae</taxon>
        <taxon>Paniceae</taxon>
        <taxon>Cenchrinae</taxon>
        <taxon>Setaria</taxon>
    </lineage>
</organism>
<dbReference type="EMBL" id="CM016553">
    <property type="protein sequence ID" value="TKW34291.1"/>
    <property type="molecule type" value="Genomic_DNA"/>
</dbReference>